<dbReference type="Proteomes" id="UP000499080">
    <property type="component" value="Unassembled WGS sequence"/>
</dbReference>
<sequence length="103" mass="10909">MCSQDSSLHATTAAPCFPALCCSGTGSSGISSGQALQEGSVSYHHRGRFRFEYNVHGERFRLIVTFSGTEEGSVLIVTSMGSVLIATHREGSVLVTYCSSGPF</sequence>
<proteinExistence type="predicted"/>
<evidence type="ECO:0000313" key="1">
    <source>
        <dbReference type="EMBL" id="GBM51948.1"/>
    </source>
</evidence>
<reference evidence="1 2" key="1">
    <citation type="journal article" date="2019" name="Sci. Rep.">
        <title>Orb-weaving spider Araneus ventricosus genome elucidates the spidroin gene catalogue.</title>
        <authorList>
            <person name="Kono N."/>
            <person name="Nakamura H."/>
            <person name="Ohtoshi R."/>
            <person name="Moran D.A.P."/>
            <person name="Shinohara A."/>
            <person name="Yoshida Y."/>
            <person name="Fujiwara M."/>
            <person name="Mori M."/>
            <person name="Tomita M."/>
            <person name="Arakawa K."/>
        </authorList>
    </citation>
    <scope>NUCLEOTIDE SEQUENCE [LARGE SCALE GENOMIC DNA]</scope>
</reference>
<keyword evidence="2" id="KW-1185">Reference proteome</keyword>
<name>A0A4Y2GHD0_ARAVE</name>
<evidence type="ECO:0000313" key="2">
    <source>
        <dbReference type="Proteomes" id="UP000499080"/>
    </source>
</evidence>
<dbReference type="AlphaFoldDB" id="A0A4Y2GHD0"/>
<gene>
    <name evidence="1" type="ORF">AVEN_39188_1</name>
</gene>
<accession>A0A4Y2GHD0</accession>
<organism evidence="1 2">
    <name type="scientific">Araneus ventricosus</name>
    <name type="common">Orbweaver spider</name>
    <name type="synonym">Epeira ventricosa</name>
    <dbReference type="NCBI Taxonomy" id="182803"/>
    <lineage>
        <taxon>Eukaryota</taxon>
        <taxon>Metazoa</taxon>
        <taxon>Ecdysozoa</taxon>
        <taxon>Arthropoda</taxon>
        <taxon>Chelicerata</taxon>
        <taxon>Arachnida</taxon>
        <taxon>Araneae</taxon>
        <taxon>Araneomorphae</taxon>
        <taxon>Entelegynae</taxon>
        <taxon>Araneoidea</taxon>
        <taxon>Araneidae</taxon>
        <taxon>Araneus</taxon>
    </lineage>
</organism>
<comment type="caution">
    <text evidence="1">The sequence shown here is derived from an EMBL/GenBank/DDBJ whole genome shotgun (WGS) entry which is preliminary data.</text>
</comment>
<dbReference type="EMBL" id="BGPR01099218">
    <property type="protein sequence ID" value="GBM51948.1"/>
    <property type="molecule type" value="Genomic_DNA"/>
</dbReference>
<protein>
    <submittedName>
        <fullName evidence="1">Uncharacterized protein</fullName>
    </submittedName>
</protein>